<evidence type="ECO:0000256" key="8">
    <source>
        <dbReference type="SAM" id="Phobius"/>
    </source>
</evidence>
<dbReference type="SUPFAM" id="SSF103481">
    <property type="entry name" value="Multidrug resistance efflux transporter EmrE"/>
    <property type="match status" value="1"/>
</dbReference>
<dbReference type="GO" id="GO:0005886">
    <property type="term" value="C:plasma membrane"/>
    <property type="evidence" value="ECO:0007669"/>
    <property type="project" value="UniProtKB-SubCell"/>
</dbReference>
<keyword evidence="4 7" id="KW-0812">Transmembrane</keyword>
<dbReference type="Proteomes" id="UP000235703">
    <property type="component" value="Unassembled WGS sequence"/>
</dbReference>
<comment type="similarity">
    <text evidence="7">Belongs to the drug/metabolite transporter (DMT) superfamily. Small multidrug resistance (SMR) (TC 2.A.7.1) family.</text>
</comment>
<evidence type="ECO:0000256" key="1">
    <source>
        <dbReference type="ARBA" id="ARBA00004651"/>
    </source>
</evidence>
<dbReference type="InterPro" id="IPR045324">
    <property type="entry name" value="Small_multidrug_res"/>
</dbReference>
<reference evidence="9 10" key="1">
    <citation type="submission" date="2017-09" db="EMBL/GenBank/DDBJ databases">
        <title>Bacterial strain isolated from the female urinary microbiota.</title>
        <authorList>
            <person name="Thomas-White K."/>
            <person name="Kumar N."/>
            <person name="Forster S."/>
            <person name="Putonti C."/>
            <person name="Lawley T."/>
            <person name="Wolfe A.J."/>
        </authorList>
    </citation>
    <scope>NUCLEOTIDE SEQUENCE [LARGE SCALE GENOMIC DNA]</scope>
    <source>
        <strain evidence="9 10">UMB0680</strain>
    </source>
</reference>
<keyword evidence="2" id="KW-0813">Transport</keyword>
<comment type="subcellular location">
    <subcellularLocation>
        <location evidence="1 7">Cell membrane</location>
        <topology evidence="1 7">Multi-pass membrane protein</topology>
    </subcellularLocation>
</comment>
<dbReference type="PANTHER" id="PTHR30561">
    <property type="entry name" value="SMR FAMILY PROTON-DEPENDENT DRUG EFFLUX TRANSPORTER SUGE"/>
    <property type="match status" value="1"/>
</dbReference>
<dbReference type="Pfam" id="PF00893">
    <property type="entry name" value="Multi_Drug_Res"/>
    <property type="match status" value="1"/>
</dbReference>
<organism evidence="9 10">
    <name type="scientific">Brevibacterium luteolum</name>
    <dbReference type="NCBI Taxonomy" id="199591"/>
    <lineage>
        <taxon>Bacteria</taxon>
        <taxon>Bacillati</taxon>
        <taxon>Actinomycetota</taxon>
        <taxon>Actinomycetes</taxon>
        <taxon>Micrococcales</taxon>
        <taxon>Brevibacteriaceae</taxon>
        <taxon>Brevibacterium</taxon>
    </lineage>
</organism>
<evidence type="ECO:0000256" key="6">
    <source>
        <dbReference type="ARBA" id="ARBA00023136"/>
    </source>
</evidence>
<keyword evidence="10" id="KW-1185">Reference proteome</keyword>
<feature type="transmembrane region" description="Helical" evidence="8">
    <location>
        <begin position="85"/>
        <end position="103"/>
    </location>
</feature>
<evidence type="ECO:0000256" key="4">
    <source>
        <dbReference type="ARBA" id="ARBA00022692"/>
    </source>
</evidence>
<evidence type="ECO:0000256" key="2">
    <source>
        <dbReference type="ARBA" id="ARBA00022448"/>
    </source>
</evidence>
<keyword evidence="3" id="KW-1003">Cell membrane</keyword>
<dbReference type="EMBL" id="PNFZ01000005">
    <property type="protein sequence ID" value="PMB97723.1"/>
    <property type="molecule type" value="Genomic_DNA"/>
</dbReference>
<accession>A0A2N6PGD8</accession>
<keyword evidence="5 8" id="KW-1133">Transmembrane helix</keyword>
<evidence type="ECO:0000313" key="10">
    <source>
        <dbReference type="Proteomes" id="UP000235703"/>
    </source>
</evidence>
<protein>
    <submittedName>
        <fullName evidence="9">QacE family quaternary ammonium compound efflux SMR transporter</fullName>
    </submittedName>
</protein>
<dbReference type="PANTHER" id="PTHR30561:SF1">
    <property type="entry name" value="MULTIDRUG TRANSPORTER EMRE"/>
    <property type="match status" value="1"/>
</dbReference>
<dbReference type="OrthoDB" id="3175079at2"/>
<sequence>MIGWVFLTAAIVSEVAGTLCLRMAVTGGRIWYAAVGLGYIIAFSCLSLTLASGMDLAVAYGIWAAGGVALTAVLTHLLFREPLTWVMGLGIVLVATGVLMVELG</sequence>
<feature type="transmembrane region" description="Helical" evidence="8">
    <location>
        <begin position="30"/>
        <end position="51"/>
    </location>
</feature>
<evidence type="ECO:0000256" key="5">
    <source>
        <dbReference type="ARBA" id="ARBA00022989"/>
    </source>
</evidence>
<dbReference type="GO" id="GO:0022857">
    <property type="term" value="F:transmembrane transporter activity"/>
    <property type="evidence" value="ECO:0007669"/>
    <property type="project" value="InterPro"/>
</dbReference>
<feature type="transmembrane region" description="Helical" evidence="8">
    <location>
        <begin position="58"/>
        <end position="79"/>
    </location>
</feature>
<dbReference type="AlphaFoldDB" id="A0A2N6PGD8"/>
<dbReference type="InterPro" id="IPR037185">
    <property type="entry name" value="EmrE-like"/>
</dbReference>
<evidence type="ECO:0000256" key="7">
    <source>
        <dbReference type="RuleBase" id="RU003942"/>
    </source>
</evidence>
<comment type="caution">
    <text evidence="9">The sequence shown here is derived from an EMBL/GenBank/DDBJ whole genome shotgun (WGS) entry which is preliminary data.</text>
</comment>
<dbReference type="Gene3D" id="1.10.3730.20">
    <property type="match status" value="1"/>
</dbReference>
<evidence type="ECO:0000256" key="3">
    <source>
        <dbReference type="ARBA" id="ARBA00022475"/>
    </source>
</evidence>
<proteinExistence type="inferred from homology"/>
<name>A0A2N6PGD8_9MICO</name>
<gene>
    <name evidence="9" type="ORF">CJ198_10020</name>
</gene>
<evidence type="ECO:0000313" key="9">
    <source>
        <dbReference type="EMBL" id="PMB97723.1"/>
    </source>
</evidence>
<dbReference type="InterPro" id="IPR000390">
    <property type="entry name" value="Small_drug/metabolite_transptr"/>
</dbReference>
<keyword evidence="6 8" id="KW-0472">Membrane</keyword>